<evidence type="ECO:0000256" key="4">
    <source>
        <dbReference type="ARBA" id="ARBA00022884"/>
    </source>
</evidence>
<evidence type="ECO:0000256" key="5">
    <source>
        <dbReference type="ARBA" id="ARBA00024915"/>
    </source>
</evidence>
<dbReference type="Gene3D" id="1.10.8.100">
    <property type="entry name" value="Ribosomal RNA adenine dimethylase-like, domain 2"/>
    <property type="match status" value="1"/>
</dbReference>
<protein>
    <recommendedName>
        <fullName evidence="6">rRNA adenine N(6)-methyltransferase</fullName>
        <ecNumber evidence="6">2.1.1.-</ecNumber>
    </recommendedName>
</protein>
<evidence type="ECO:0000256" key="3">
    <source>
        <dbReference type="ARBA" id="ARBA00022691"/>
    </source>
</evidence>
<gene>
    <name evidence="8" type="ORF">PCASD_20587</name>
</gene>
<proteinExistence type="inferred from homology"/>
<dbReference type="GO" id="GO:0003723">
    <property type="term" value="F:RNA binding"/>
    <property type="evidence" value="ECO:0007669"/>
    <property type="project" value="UniProtKB-KW"/>
</dbReference>
<keyword evidence="4" id="KW-0694">RNA-binding</keyword>
<keyword evidence="2 6" id="KW-0808">Transferase</keyword>
<feature type="region of interest" description="Disordered" evidence="7">
    <location>
        <begin position="16"/>
        <end position="53"/>
    </location>
</feature>
<dbReference type="AlphaFoldDB" id="A0A2N5SP83"/>
<comment type="function">
    <text evidence="5">Mitochondrial transcription factor that confers selective promoter recognition on the core subunit of the yeast mitochondrial RNA polymerase. Interacts with DNA in a non-specific manner.</text>
</comment>
<evidence type="ECO:0000256" key="6">
    <source>
        <dbReference type="RuleBase" id="RU362106"/>
    </source>
</evidence>
<dbReference type="PANTHER" id="PTHR11727:SF7">
    <property type="entry name" value="DIMETHYLADENOSINE TRANSFERASE-RELATED"/>
    <property type="match status" value="1"/>
</dbReference>
<evidence type="ECO:0000313" key="9">
    <source>
        <dbReference type="Proteomes" id="UP000235392"/>
    </source>
</evidence>
<feature type="region of interest" description="Disordered" evidence="7">
    <location>
        <begin position="167"/>
        <end position="200"/>
    </location>
</feature>
<evidence type="ECO:0000313" key="8">
    <source>
        <dbReference type="EMBL" id="PLW15045.1"/>
    </source>
</evidence>
<dbReference type="GO" id="GO:0000179">
    <property type="term" value="F:rRNA (adenine-N6,N6-)-dimethyltransferase activity"/>
    <property type="evidence" value="ECO:0007669"/>
    <property type="project" value="TreeGrafter"/>
</dbReference>
<feature type="compositionally biased region" description="Low complexity" evidence="7">
    <location>
        <begin position="415"/>
        <end position="428"/>
    </location>
</feature>
<accession>A0A2N5SP83</accession>
<sequence>MRSFGIIQAGGRALLRKTNSKTNPPLPTTDYIIEQQEQEQEEEQPNFSGRVHSESYSANNLSAAFDSILSSSSSSSSSKKLSAATTAGKDVIPAGSNEATRTFLAAVKSSTLATLEDYRRSILDSLAKDDPNGRIYSKNVRQMKDILAYERWRKKLDNLALAQQQSLSTTSSTATKKKSPPATPPAASKPSLSHRKELDERPSISDPIVVQKLIHELWHIDQLVDATILVSYSGYPTLIDELLKLKNVKKVIAIEEKPEYCIMYNERWNKEVDDRRLFHIKNDGYWWESYSEVEEEGLLDDVPIEGWQKVHPSLFFICQLPHNKRSIQFLMQLVSFIPNRNWLFQYGRVGMGFLGSGDLCQRMTREQSEKKYTRITAAANCLTTIKTPGREMIGELVASQFFPANLQLSGPSSPTNATGSASSCSTTGVGEGRPTKSTPTGTKKKIYRSSPEANPTAFAAALDLRPKPDVVLSPDEFECLSFLQRLMFIHSAQSWVESISHAAAGAAILYDKLVQLDSQRDPDDPPIAIPRSKTPRSFSDQDWIVLAKAFNRWPFRPRSFENDLELDSDDGPGT</sequence>
<keyword evidence="6" id="KW-0698">rRNA processing</keyword>
<dbReference type="Proteomes" id="UP000235392">
    <property type="component" value="Unassembled WGS sequence"/>
</dbReference>
<organism evidence="8 9">
    <name type="scientific">Puccinia coronata f. sp. avenae</name>
    <dbReference type="NCBI Taxonomy" id="200324"/>
    <lineage>
        <taxon>Eukaryota</taxon>
        <taxon>Fungi</taxon>
        <taxon>Dikarya</taxon>
        <taxon>Basidiomycota</taxon>
        <taxon>Pucciniomycotina</taxon>
        <taxon>Pucciniomycetes</taxon>
        <taxon>Pucciniales</taxon>
        <taxon>Pucciniaceae</taxon>
        <taxon>Puccinia</taxon>
    </lineage>
</organism>
<comment type="caution">
    <text evidence="8">The sequence shown here is derived from an EMBL/GenBank/DDBJ whole genome shotgun (WGS) entry which is preliminary data.</text>
</comment>
<reference evidence="8 9" key="1">
    <citation type="submission" date="2017-11" db="EMBL/GenBank/DDBJ databases">
        <title>De novo assembly and phasing of dikaryotic genomes from two isolates of Puccinia coronata f. sp. avenae, the causal agent of oat crown rust.</title>
        <authorList>
            <person name="Miller M.E."/>
            <person name="Zhang Y."/>
            <person name="Omidvar V."/>
            <person name="Sperschneider J."/>
            <person name="Schwessinger B."/>
            <person name="Raley C."/>
            <person name="Palmer J.M."/>
            <person name="Garnica D."/>
            <person name="Upadhyaya N."/>
            <person name="Rathjen J."/>
            <person name="Taylor J.M."/>
            <person name="Park R.F."/>
            <person name="Dodds P.N."/>
            <person name="Hirsch C.D."/>
            <person name="Kianian S.F."/>
            <person name="Figueroa M."/>
        </authorList>
    </citation>
    <scope>NUCLEOTIDE SEQUENCE [LARGE SCALE GENOMIC DNA]</scope>
    <source>
        <strain evidence="8">12SD80</strain>
    </source>
</reference>
<dbReference type="Gene3D" id="3.40.50.150">
    <property type="entry name" value="Vaccinia Virus protein VP39"/>
    <property type="match status" value="1"/>
</dbReference>
<evidence type="ECO:0000256" key="2">
    <source>
        <dbReference type="ARBA" id="ARBA00022679"/>
    </source>
</evidence>
<dbReference type="InterPro" id="IPR029063">
    <property type="entry name" value="SAM-dependent_MTases_sf"/>
</dbReference>
<evidence type="ECO:0000256" key="1">
    <source>
        <dbReference type="ARBA" id="ARBA00022603"/>
    </source>
</evidence>
<name>A0A2N5SP83_9BASI</name>
<dbReference type="InterPro" id="IPR001737">
    <property type="entry name" value="KsgA/Erm"/>
</dbReference>
<comment type="similarity">
    <text evidence="6">Belongs to the class I-like SAM-binding methyltransferase superfamily. rRNA adenine N(6)-methyltransferase family.</text>
</comment>
<dbReference type="EMBL" id="PGCI01000807">
    <property type="protein sequence ID" value="PLW15045.1"/>
    <property type="molecule type" value="Genomic_DNA"/>
</dbReference>
<dbReference type="SUPFAM" id="SSF53335">
    <property type="entry name" value="S-adenosyl-L-methionine-dependent methyltransferases"/>
    <property type="match status" value="1"/>
</dbReference>
<dbReference type="PANTHER" id="PTHR11727">
    <property type="entry name" value="DIMETHYLADENOSINE TRANSFERASE"/>
    <property type="match status" value="1"/>
</dbReference>
<feature type="region of interest" description="Disordered" evidence="7">
    <location>
        <begin position="410"/>
        <end position="451"/>
    </location>
</feature>
<dbReference type="Pfam" id="PF00398">
    <property type="entry name" value="RrnaAD"/>
    <property type="match status" value="1"/>
</dbReference>
<keyword evidence="1 6" id="KW-0489">Methyltransferase</keyword>
<evidence type="ECO:0000256" key="7">
    <source>
        <dbReference type="SAM" id="MobiDB-lite"/>
    </source>
</evidence>
<dbReference type="EC" id="2.1.1.-" evidence="6"/>
<keyword evidence="3 6" id="KW-0949">S-adenosyl-L-methionine</keyword>
<dbReference type="InterPro" id="IPR023165">
    <property type="entry name" value="rRNA_Ade_diMease-like_C"/>
</dbReference>